<comment type="catalytic activity">
    <reaction evidence="1">
        <text>S-ubiquitinyl-[E2 ubiquitin-conjugating enzyme]-L-cysteine + [acceptor protein]-L-lysine = [E2 ubiquitin-conjugating enzyme]-L-cysteine + N(6)-ubiquitinyl-[acceptor protein]-L-lysine.</text>
        <dbReference type="EC" id="2.3.2.27"/>
    </reaction>
</comment>
<dbReference type="OrthoDB" id="9049620at2759"/>
<feature type="domain" description="UBZ4-type" evidence="22">
    <location>
        <begin position="218"/>
        <end position="245"/>
    </location>
</feature>
<dbReference type="GO" id="GO:0006281">
    <property type="term" value="P:DNA repair"/>
    <property type="evidence" value="ECO:0007669"/>
    <property type="project" value="UniProtKB-KW"/>
</dbReference>
<dbReference type="Gene3D" id="3.30.40.10">
    <property type="entry name" value="Zinc/RING finger domain, C3HC4 (zinc finger)"/>
    <property type="match status" value="1"/>
</dbReference>
<dbReference type="PANTHER" id="PTHR14134">
    <property type="entry name" value="E3 UBIQUITIN-PROTEIN LIGASE RAD18"/>
    <property type="match status" value="1"/>
</dbReference>
<dbReference type="InterPro" id="IPR003034">
    <property type="entry name" value="SAP_dom"/>
</dbReference>
<evidence type="ECO:0000256" key="14">
    <source>
        <dbReference type="ARBA" id="ARBA00023242"/>
    </source>
</evidence>
<evidence type="ECO:0000256" key="19">
    <source>
        <dbReference type="SAM" id="MobiDB-lite"/>
    </source>
</evidence>
<dbReference type="GO" id="GO:0005634">
    <property type="term" value="C:nucleus"/>
    <property type="evidence" value="ECO:0007669"/>
    <property type="project" value="UniProtKB-SubCell"/>
</dbReference>
<dbReference type="SMART" id="SM00513">
    <property type="entry name" value="SAP"/>
    <property type="match status" value="1"/>
</dbReference>
<dbReference type="GO" id="GO:0006513">
    <property type="term" value="P:protein monoubiquitination"/>
    <property type="evidence" value="ECO:0007669"/>
    <property type="project" value="InterPro"/>
</dbReference>
<name>A0A2G8KC41_STIJA</name>
<protein>
    <recommendedName>
        <fullName evidence="5">RING-type E3 ubiquitin transferase</fullName>
        <ecNumber evidence="5">2.3.2.27</ecNumber>
    </recommendedName>
    <alternativeName>
        <fullName evidence="15 16">RING-type E3 ubiquitin transferase RAD18</fullName>
    </alternativeName>
</protein>
<feature type="region of interest" description="Disordered" evidence="19">
    <location>
        <begin position="147"/>
        <end position="220"/>
    </location>
</feature>
<evidence type="ECO:0000256" key="6">
    <source>
        <dbReference type="ARBA" id="ARBA00022679"/>
    </source>
</evidence>
<keyword evidence="14" id="KW-0539">Nucleus</keyword>
<comment type="caution">
    <text evidence="23">The sequence shown here is derived from an EMBL/GenBank/DDBJ whole genome shotgun (WGS) entry which is preliminary data.</text>
</comment>
<keyword evidence="24" id="KW-1185">Reference proteome</keyword>
<feature type="compositionally biased region" description="Basic and acidic residues" evidence="19">
    <location>
        <begin position="114"/>
        <end position="126"/>
    </location>
</feature>
<keyword evidence="6" id="KW-0808">Transferase</keyword>
<dbReference type="UniPathway" id="UPA00143"/>
<evidence type="ECO:0000256" key="1">
    <source>
        <dbReference type="ARBA" id="ARBA00000900"/>
    </source>
</evidence>
<feature type="compositionally biased region" description="Polar residues" evidence="19">
    <location>
        <begin position="331"/>
        <end position="363"/>
    </location>
</feature>
<evidence type="ECO:0000256" key="15">
    <source>
        <dbReference type="ARBA" id="ARBA00031783"/>
    </source>
</evidence>
<dbReference type="AlphaFoldDB" id="A0A2G8KC41"/>
<dbReference type="CDD" id="cd16529">
    <property type="entry name" value="RING-HC_RAD18"/>
    <property type="match status" value="1"/>
</dbReference>
<comment type="similarity">
    <text evidence="4">Belongs to the RAD18 family.</text>
</comment>
<dbReference type="PROSITE" id="PS50089">
    <property type="entry name" value="ZF_RING_2"/>
    <property type="match status" value="1"/>
</dbReference>
<dbReference type="STRING" id="307972.A0A2G8KC41"/>
<evidence type="ECO:0000256" key="18">
    <source>
        <dbReference type="PROSITE-ProRule" id="PRU01256"/>
    </source>
</evidence>
<dbReference type="PROSITE" id="PS50800">
    <property type="entry name" value="SAP"/>
    <property type="match status" value="1"/>
</dbReference>
<dbReference type="SMART" id="SM00734">
    <property type="entry name" value="ZnF_Rad18"/>
    <property type="match status" value="1"/>
</dbReference>
<dbReference type="InterPro" id="IPR006642">
    <property type="entry name" value="Rad18_UBZ4"/>
</dbReference>
<dbReference type="PROSITE" id="PS00518">
    <property type="entry name" value="ZF_RING_1"/>
    <property type="match status" value="1"/>
</dbReference>
<evidence type="ECO:0000256" key="3">
    <source>
        <dbReference type="ARBA" id="ARBA00004906"/>
    </source>
</evidence>
<dbReference type="GO" id="GO:0006301">
    <property type="term" value="P:DNA damage tolerance"/>
    <property type="evidence" value="ECO:0007669"/>
    <property type="project" value="InterPro"/>
</dbReference>
<feature type="region of interest" description="Disordered" evidence="19">
    <location>
        <begin position="327"/>
        <end position="456"/>
    </location>
</feature>
<dbReference type="SMART" id="SM00184">
    <property type="entry name" value="RING"/>
    <property type="match status" value="1"/>
</dbReference>
<feature type="domain" description="SAP" evidence="21">
    <location>
        <begin position="264"/>
        <end position="298"/>
    </location>
</feature>
<feature type="compositionally biased region" description="Basic and acidic residues" evidence="19">
    <location>
        <begin position="393"/>
        <end position="410"/>
    </location>
</feature>
<dbReference type="InterPro" id="IPR013083">
    <property type="entry name" value="Znf_RING/FYVE/PHD"/>
</dbReference>
<dbReference type="PANTHER" id="PTHR14134:SF2">
    <property type="entry name" value="E3 UBIQUITIN-PROTEIN LIGASE RAD18"/>
    <property type="match status" value="1"/>
</dbReference>
<gene>
    <name evidence="23" type="ORF">BSL78_17569</name>
</gene>
<sequence>MEFTDPFDWPATMPELRTIDNLLRCGICCEFLNIAMILPKCSHNYCSQCIRRYMNYKSQCPTCNTPTIEGEIRNNKVVDEIVKNFVQVRPHILKLCKGQGEKSHDTSEMVTPTSRKDGKRLPKSSERTSSLTPGTVFAVKEASRFFTSGTPKRKPELSEDVPLNRSNEENISPSDDADVVIIDEDKSTSPTTPPPEGSPSASTSNDNSANIPSTRSDKSTCPVCGVPVALKHINMHLDSCLKRSSENQKPTRKEKRKPLPKLVYNIMSDKQLRKKLKEYKLATQGTRKELIRRMQEFTVLYNAQCDSDDPIPVNEVIKYYERMEKIRNKAQPKSTSQDEPCSDPSNPSNAGVNSISDKSTSDNVAKPELLGAVSESSGPGTEITEESSSAGSRKSDESDLSDFEQRKENLGSKQTSRVSVKSLETNVATTSELRECPPLPELPGGDQNETCDLEPDSPSLFVVHLSLKRSLLTRASSQKLQPTRTFRRTLL</sequence>
<organism evidence="23 24">
    <name type="scientific">Stichopus japonicus</name>
    <name type="common">Sea cucumber</name>
    <dbReference type="NCBI Taxonomy" id="307972"/>
    <lineage>
        <taxon>Eukaryota</taxon>
        <taxon>Metazoa</taxon>
        <taxon>Echinodermata</taxon>
        <taxon>Eleutherozoa</taxon>
        <taxon>Echinozoa</taxon>
        <taxon>Holothuroidea</taxon>
        <taxon>Aspidochirotacea</taxon>
        <taxon>Aspidochirotida</taxon>
        <taxon>Stichopodidae</taxon>
        <taxon>Apostichopus</taxon>
    </lineage>
</organism>
<accession>A0A2G8KC41</accession>
<reference evidence="23 24" key="1">
    <citation type="journal article" date="2017" name="PLoS Biol.">
        <title>The sea cucumber genome provides insights into morphological evolution and visceral regeneration.</title>
        <authorList>
            <person name="Zhang X."/>
            <person name="Sun L."/>
            <person name="Yuan J."/>
            <person name="Sun Y."/>
            <person name="Gao Y."/>
            <person name="Zhang L."/>
            <person name="Li S."/>
            <person name="Dai H."/>
            <person name="Hamel J.F."/>
            <person name="Liu C."/>
            <person name="Yu Y."/>
            <person name="Liu S."/>
            <person name="Lin W."/>
            <person name="Guo K."/>
            <person name="Jin S."/>
            <person name="Xu P."/>
            <person name="Storey K.B."/>
            <person name="Huan P."/>
            <person name="Zhang T."/>
            <person name="Zhou Y."/>
            <person name="Zhang J."/>
            <person name="Lin C."/>
            <person name="Li X."/>
            <person name="Xing L."/>
            <person name="Huo D."/>
            <person name="Sun M."/>
            <person name="Wang L."/>
            <person name="Mercier A."/>
            <person name="Li F."/>
            <person name="Yang H."/>
            <person name="Xiang J."/>
        </authorList>
    </citation>
    <scope>NUCLEOTIDE SEQUENCE [LARGE SCALE GENOMIC DNA]</scope>
    <source>
        <strain evidence="23">Shaxun</strain>
        <tissue evidence="23">Muscle</tissue>
    </source>
</reference>
<feature type="compositionally biased region" description="Polar residues" evidence="19">
    <location>
        <begin position="411"/>
        <end position="431"/>
    </location>
</feature>
<evidence type="ECO:0000256" key="9">
    <source>
        <dbReference type="ARBA" id="ARBA00022771"/>
    </source>
</evidence>
<evidence type="ECO:0000256" key="17">
    <source>
        <dbReference type="PROSITE-ProRule" id="PRU00175"/>
    </source>
</evidence>
<dbReference type="EC" id="2.3.2.27" evidence="5"/>
<evidence type="ECO:0000259" key="22">
    <source>
        <dbReference type="PROSITE" id="PS51908"/>
    </source>
</evidence>
<dbReference type="FunFam" id="3.30.160.60:FF:000331">
    <property type="entry name" value="E3 ubiquitin-protein ligase RAD18"/>
    <property type="match status" value="1"/>
</dbReference>
<evidence type="ECO:0000256" key="16">
    <source>
        <dbReference type="ARBA" id="ARBA00082369"/>
    </source>
</evidence>
<evidence type="ECO:0000259" key="21">
    <source>
        <dbReference type="PROSITE" id="PS50800"/>
    </source>
</evidence>
<dbReference type="InterPro" id="IPR001841">
    <property type="entry name" value="Znf_RING"/>
</dbReference>
<evidence type="ECO:0000256" key="10">
    <source>
        <dbReference type="ARBA" id="ARBA00022786"/>
    </source>
</evidence>
<evidence type="ECO:0000313" key="24">
    <source>
        <dbReference type="Proteomes" id="UP000230750"/>
    </source>
</evidence>
<dbReference type="GO" id="GO:0061630">
    <property type="term" value="F:ubiquitin protein ligase activity"/>
    <property type="evidence" value="ECO:0007669"/>
    <property type="project" value="UniProtKB-EC"/>
</dbReference>
<evidence type="ECO:0000256" key="13">
    <source>
        <dbReference type="ARBA" id="ARBA00023204"/>
    </source>
</evidence>
<evidence type="ECO:0000256" key="2">
    <source>
        <dbReference type="ARBA" id="ARBA00004123"/>
    </source>
</evidence>
<feature type="region of interest" description="Disordered" evidence="19">
    <location>
        <begin position="97"/>
        <end position="134"/>
    </location>
</feature>
<keyword evidence="8 18" id="KW-0227">DNA damage</keyword>
<dbReference type="Gene3D" id="3.30.160.60">
    <property type="entry name" value="Classic Zinc Finger"/>
    <property type="match status" value="1"/>
</dbReference>
<evidence type="ECO:0000256" key="5">
    <source>
        <dbReference type="ARBA" id="ARBA00012483"/>
    </source>
</evidence>
<keyword evidence="7" id="KW-0479">Metal-binding</keyword>
<evidence type="ECO:0000256" key="11">
    <source>
        <dbReference type="ARBA" id="ARBA00022833"/>
    </source>
</evidence>
<keyword evidence="12" id="KW-0238">DNA-binding</keyword>
<dbReference type="PROSITE" id="PS51908">
    <property type="entry name" value="ZF_UBZ4"/>
    <property type="match status" value="1"/>
</dbReference>
<keyword evidence="9 17" id="KW-0863">Zinc-finger</keyword>
<evidence type="ECO:0000259" key="20">
    <source>
        <dbReference type="PROSITE" id="PS50089"/>
    </source>
</evidence>
<dbReference type="SUPFAM" id="SSF57850">
    <property type="entry name" value="RING/U-box"/>
    <property type="match status" value="1"/>
</dbReference>
<dbReference type="EMBL" id="MRZV01000704">
    <property type="protein sequence ID" value="PIK45574.1"/>
    <property type="molecule type" value="Genomic_DNA"/>
</dbReference>
<keyword evidence="10" id="KW-0833">Ubl conjugation pathway</keyword>
<comment type="pathway">
    <text evidence="3">Protein modification; protein ubiquitination.</text>
</comment>
<evidence type="ECO:0000256" key="12">
    <source>
        <dbReference type="ARBA" id="ARBA00023125"/>
    </source>
</evidence>
<dbReference type="GO" id="GO:0008270">
    <property type="term" value="F:zinc ion binding"/>
    <property type="evidence" value="ECO:0007669"/>
    <property type="project" value="UniProtKB-KW"/>
</dbReference>
<dbReference type="Pfam" id="PF02037">
    <property type="entry name" value="SAP"/>
    <property type="match status" value="1"/>
</dbReference>
<comment type="subcellular location">
    <subcellularLocation>
        <location evidence="2">Nucleus</location>
    </subcellularLocation>
</comment>
<dbReference type="Proteomes" id="UP000230750">
    <property type="component" value="Unassembled WGS sequence"/>
</dbReference>
<evidence type="ECO:0000256" key="7">
    <source>
        <dbReference type="ARBA" id="ARBA00022723"/>
    </source>
</evidence>
<dbReference type="InterPro" id="IPR017907">
    <property type="entry name" value="Znf_RING_CS"/>
</dbReference>
<feature type="region of interest" description="Disordered" evidence="19">
    <location>
        <begin position="241"/>
        <end position="260"/>
    </location>
</feature>
<evidence type="ECO:0000256" key="8">
    <source>
        <dbReference type="ARBA" id="ARBA00022763"/>
    </source>
</evidence>
<feature type="compositionally biased region" description="Polar residues" evidence="19">
    <location>
        <begin position="205"/>
        <end position="214"/>
    </location>
</feature>
<feature type="domain" description="RING-type" evidence="20">
    <location>
        <begin position="25"/>
        <end position="64"/>
    </location>
</feature>
<proteinExistence type="inferred from homology"/>
<keyword evidence="11" id="KW-0862">Zinc</keyword>
<evidence type="ECO:0000313" key="23">
    <source>
        <dbReference type="EMBL" id="PIK45574.1"/>
    </source>
</evidence>
<dbReference type="InterPro" id="IPR039577">
    <property type="entry name" value="Rad18"/>
</dbReference>
<keyword evidence="13 18" id="KW-0234">DNA repair</keyword>
<dbReference type="GO" id="GO:0003697">
    <property type="term" value="F:single-stranded DNA binding"/>
    <property type="evidence" value="ECO:0007669"/>
    <property type="project" value="InterPro"/>
</dbReference>
<feature type="compositionally biased region" description="Basic and acidic residues" evidence="19">
    <location>
        <begin position="241"/>
        <end position="251"/>
    </location>
</feature>
<dbReference type="Pfam" id="PF13923">
    <property type="entry name" value="zf-C3HC4_2"/>
    <property type="match status" value="1"/>
</dbReference>
<evidence type="ECO:0000256" key="4">
    <source>
        <dbReference type="ARBA" id="ARBA00009506"/>
    </source>
</evidence>
<dbReference type="FunFam" id="3.30.40.10:FF:000172">
    <property type="entry name" value="E3 ubiquitin-protein ligase RAD18"/>
    <property type="match status" value="1"/>
</dbReference>
<dbReference type="GO" id="GO:0097505">
    <property type="term" value="C:Rad6-Rad18 complex"/>
    <property type="evidence" value="ECO:0007669"/>
    <property type="project" value="TreeGrafter"/>
</dbReference>